<evidence type="ECO:0000256" key="3">
    <source>
        <dbReference type="ARBA" id="ARBA00022631"/>
    </source>
</evidence>
<keyword evidence="4" id="KW-0479">Metal-binding</keyword>
<evidence type="ECO:0000256" key="6">
    <source>
        <dbReference type="ARBA" id="ARBA00023211"/>
    </source>
</evidence>
<dbReference type="CDD" id="cd03884">
    <property type="entry name" value="M20_bAS"/>
    <property type="match status" value="1"/>
</dbReference>
<dbReference type="PANTHER" id="PTHR32494">
    <property type="entry name" value="ALLANTOATE DEIMINASE-RELATED"/>
    <property type="match status" value="1"/>
</dbReference>
<dbReference type="GO" id="GO:0006144">
    <property type="term" value="P:purine nucleobase metabolic process"/>
    <property type="evidence" value="ECO:0007669"/>
    <property type="project" value="UniProtKB-KW"/>
</dbReference>
<dbReference type="InterPro" id="IPR002933">
    <property type="entry name" value="Peptidase_M20"/>
</dbReference>
<dbReference type="GO" id="GO:0016813">
    <property type="term" value="F:hydrolase activity, acting on carbon-nitrogen (but not peptide) bonds, in linear amidines"/>
    <property type="evidence" value="ECO:0007669"/>
    <property type="project" value="InterPro"/>
</dbReference>
<keyword evidence="3" id="KW-0659">Purine metabolism</keyword>
<reference evidence="9 10" key="1">
    <citation type="journal article" date="2015" name="Genome Biol. Evol.">
        <title>Comparative Genomics of a Bacterivorous Green Alga Reveals Evolutionary Causalities and Consequences of Phago-Mixotrophic Mode of Nutrition.</title>
        <authorList>
            <person name="Burns J.A."/>
            <person name="Paasch A."/>
            <person name="Narechania A."/>
            <person name="Kim E."/>
        </authorList>
    </citation>
    <scope>NUCLEOTIDE SEQUENCE [LARGE SCALE GENOMIC DNA]</scope>
    <source>
        <strain evidence="9 10">PLY_AMNH</strain>
    </source>
</reference>
<evidence type="ECO:0000313" key="9">
    <source>
        <dbReference type="EMBL" id="KAK3280352.1"/>
    </source>
</evidence>
<dbReference type="InterPro" id="IPR036264">
    <property type="entry name" value="Bact_exopeptidase_dim_dom"/>
</dbReference>
<evidence type="ECO:0000313" key="10">
    <source>
        <dbReference type="Proteomes" id="UP001190700"/>
    </source>
</evidence>
<dbReference type="SUPFAM" id="SSF55031">
    <property type="entry name" value="Bacterial exopeptidase dimerisation domain"/>
    <property type="match status" value="1"/>
</dbReference>
<sequence length="502" mass="54275">MTSRASLLVVALFFYVFEEHSVSCQPGDSLYYKTARQCSNETGAESVDDDLLDEILNVECNWRLQSLGKVSDDPNALVRTFLSPAHRRSAAVLRAWMEDAGLRVWMDQLGNVRGRIEGSMPGTRAIVMGSHFDTVVDAGKWDGALGVVVAIQAVKALMSSGVPPLKPIEVVAFSDEEGVRFQSTFLGSRGISGIFTEDLLENRDQKGFTLSEVLKSAGLPGDMESIRRVAMKKDEVEAYVEFHIEQGPQLERLGVPLGPVAAIAGQTRLQVIISGDQGHAGTVPMLGRRDSVAAAAEMIVMIERRCGGGNHTLSQHIDPEEMLVCTVGEVRVWPGASNVISGNTNITIDIRARRSEVRLSAVDDVMASITEQCARRMMRCDIIRKHDAEAVESDPNLTQQLVAAATTSMNILRQRKESSKHGAGDEGGGAEASEEAEGPESPVLVSGAGHDAMAMAHLTNVAMVFVRCHGGFSHSPLEHVEPEDVHAAAHALYQFLKNANRA</sequence>
<dbReference type="NCBIfam" id="TIGR01879">
    <property type="entry name" value="hydantase"/>
    <property type="match status" value="1"/>
</dbReference>
<evidence type="ECO:0000256" key="8">
    <source>
        <dbReference type="SAM" id="SignalP"/>
    </source>
</evidence>
<organism evidence="9 10">
    <name type="scientific">Cymbomonas tetramitiformis</name>
    <dbReference type="NCBI Taxonomy" id="36881"/>
    <lineage>
        <taxon>Eukaryota</taxon>
        <taxon>Viridiplantae</taxon>
        <taxon>Chlorophyta</taxon>
        <taxon>Pyramimonadophyceae</taxon>
        <taxon>Pyramimonadales</taxon>
        <taxon>Pyramimonadaceae</taxon>
        <taxon>Cymbomonas</taxon>
    </lineage>
</organism>
<keyword evidence="10" id="KW-1185">Reference proteome</keyword>
<dbReference type="GO" id="GO:0046872">
    <property type="term" value="F:metal ion binding"/>
    <property type="evidence" value="ECO:0007669"/>
    <property type="project" value="UniProtKB-KW"/>
</dbReference>
<evidence type="ECO:0000256" key="2">
    <source>
        <dbReference type="ARBA" id="ARBA00011738"/>
    </source>
</evidence>
<dbReference type="EMBL" id="LGRX02004431">
    <property type="protein sequence ID" value="KAK3280352.1"/>
    <property type="molecule type" value="Genomic_DNA"/>
</dbReference>
<evidence type="ECO:0000256" key="1">
    <source>
        <dbReference type="ARBA" id="ARBA00001936"/>
    </source>
</evidence>
<gene>
    <name evidence="9" type="ORF">CYMTET_11808</name>
</gene>
<evidence type="ECO:0000256" key="5">
    <source>
        <dbReference type="ARBA" id="ARBA00022801"/>
    </source>
</evidence>
<feature type="compositionally biased region" description="Basic and acidic residues" evidence="7">
    <location>
        <begin position="414"/>
        <end position="424"/>
    </location>
</feature>
<comment type="caution">
    <text evidence="9">The sequence shown here is derived from an EMBL/GenBank/DDBJ whole genome shotgun (WGS) entry which is preliminary data.</text>
</comment>
<evidence type="ECO:0008006" key="11">
    <source>
        <dbReference type="Google" id="ProtNLM"/>
    </source>
</evidence>
<keyword evidence="5" id="KW-0378">Hydrolase</keyword>
<keyword evidence="8" id="KW-0732">Signal</keyword>
<comment type="subunit">
    <text evidence="2">Homodimer.</text>
</comment>
<evidence type="ECO:0000256" key="7">
    <source>
        <dbReference type="SAM" id="MobiDB-lite"/>
    </source>
</evidence>
<dbReference type="Gene3D" id="3.30.70.360">
    <property type="match status" value="1"/>
</dbReference>
<dbReference type="Proteomes" id="UP001190700">
    <property type="component" value="Unassembled WGS sequence"/>
</dbReference>
<dbReference type="AlphaFoldDB" id="A0AAE0LCT1"/>
<accession>A0AAE0LCT1</accession>
<feature type="region of interest" description="Disordered" evidence="7">
    <location>
        <begin position="414"/>
        <end position="446"/>
    </location>
</feature>
<dbReference type="SUPFAM" id="SSF53187">
    <property type="entry name" value="Zn-dependent exopeptidases"/>
    <property type="match status" value="1"/>
</dbReference>
<dbReference type="Gene3D" id="3.40.630.10">
    <property type="entry name" value="Zn peptidases"/>
    <property type="match status" value="1"/>
</dbReference>
<dbReference type="PANTHER" id="PTHR32494:SF19">
    <property type="entry name" value="ALLANTOATE DEIMINASE-RELATED"/>
    <property type="match status" value="1"/>
</dbReference>
<feature type="signal peptide" evidence="8">
    <location>
        <begin position="1"/>
        <end position="24"/>
    </location>
</feature>
<keyword evidence="6" id="KW-0464">Manganese</keyword>
<comment type="cofactor">
    <cofactor evidence="1">
        <name>Mn(2+)</name>
        <dbReference type="ChEBI" id="CHEBI:29035"/>
    </cofactor>
</comment>
<feature type="chain" id="PRO_5042246197" description="Allantoate deiminase" evidence="8">
    <location>
        <begin position="25"/>
        <end position="502"/>
    </location>
</feature>
<protein>
    <recommendedName>
        <fullName evidence="11">Allantoate deiminase</fullName>
    </recommendedName>
</protein>
<dbReference type="InterPro" id="IPR010158">
    <property type="entry name" value="Amidase_Cbmase"/>
</dbReference>
<dbReference type="Pfam" id="PF01546">
    <property type="entry name" value="Peptidase_M20"/>
    <property type="match status" value="2"/>
</dbReference>
<evidence type="ECO:0000256" key="4">
    <source>
        <dbReference type="ARBA" id="ARBA00022723"/>
    </source>
</evidence>
<name>A0AAE0LCT1_9CHLO</name>
<proteinExistence type="predicted"/>